<dbReference type="AlphaFoldDB" id="A0A024TUU3"/>
<protein>
    <recommendedName>
        <fullName evidence="1">Methyltransferase type 11 domain-containing protein</fullName>
    </recommendedName>
</protein>
<dbReference type="STRING" id="157072.A0A024TUU3"/>
<dbReference type="Gene3D" id="3.40.50.150">
    <property type="entry name" value="Vaccinia Virus protein VP39"/>
    <property type="match status" value="1"/>
</dbReference>
<gene>
    <name evidence="2" type="ORF">H310_09115</name>
</gene>
<dbReference type="VEuPathDB" id="FungiDB:H310_09115"/>
<dbReference type="SUPFAM" id="SSF53335">
    <property type="entry name" value="S-adenosyl-L-methionine-dependent methyltransferases"/>
    <property type="match status" value="1"/>
</dbReference>
<dbReference type="GeneID" id="20086165"/>
<organism evidence="2">
    <name type="scientific">Aphanomyces invadans</name>
    <dbReference type="NCBI Taxonomy" id="157072"/>
    <lineage>
        <taxon>Eukaryota</taxon>
        <taxon>Sar</taxon>
        <taxon>Stramenopiles</taxon>
        <taxon>Oomycota</taxon>
        <taxon>Saprolegniomycetes</taxon>
        <taxon>Saprolegniales</taxon>
        <taxon>Verrucalvaceae</taxon>
        <taxon>Aphanomyces</taxon>
    </lineage>
</organism>
<dbReference type="EMBL" id="KI913971">
    <property type="protein sequence ID" value="ETV97754.1"/>
    <property type="molecule type" value="Genomic_DNA"/>
</dbReference>
<name>A0A024TUU3_9STRA</name>
<dbReference type="InterPro" id="IPR029063">
    <property type="entry name" value="SAM-dependent_MTases_sf"/>
</dbReference>
<dbReference type="OrthoDB" id="506498at2759"/>
<evidence type="ECO:0000259" key="1">
    <source>
        <dbReference type="Pfam" id="PF08241"/>
    </source>
</evidence>
<dbReference type="Pfam" id="PF08241">
    <property type="entry name" value="Methyltransf_11"/>
    <property type="match status" value="1"/>
</dbReference>
<dbReference type="InterPro" id="IPR013216">
    <property type="entry name" value="Methyltransf_11"/>
</dbReference>
<evidence type="ECO:0000313" key="2">
    <source>
        <dbReference type="EMBL" id="ETV97754.1"/>
    </source>
</evidence>
<dbReference type="GO" id="GO:0008757">
    <property type="term" value="F:S-adenosylmethionine-dependent methyltransferase activity"/>
    <property type="evidence" value="ECO:0007669"/>
    <property type="project" value="InterPro"/>
</dbReference>
<feature type="domain" description="Methyltransferase type 11" evidence="1">
    <location>
        <begin position="55"/>
        <end position="146"/>
    </location>
</feature>
<dbReference type="eggNOG" id="KOG3010">
    <property type="taxonomic scope" value="Eukaryota"/>
</dbReference>
<dbReference type="RefSeq" id="XP_008873315.1">
    <property type="nucleotide sequence ID" value="XM_008875093.1"/>
</dbReference>
<reference evidence="2" key="1">
    <citation type="submission" date="2013-12" db="EMBL/GenBank/DDBJ databases">
        <title>The Genome Sequence of Aphanomyces invadans NJM9701.</title>
        <authorList>
            <consortium name="The Broad Institute Genomics Platform"/>
            <person name="Russ C."/>
            <person name="Tyler B."/>
            <person name="van West P."/>
            <person name="Dieguez-Uribeondo J."/>
            <person name="Young S.K."/>
            <person name="Zeng Q."/>
            <person name="Gargeya S."/>
            <person name="Fitzgerald M."/>
            <person name="Abouelleil A."/>
            <person name="Alvarado L."/>
            <person name="Chapman S.B."/>
            <person name="Gainer-Dewar J."/>
            <person name="Goldberg J."/>
            <person name="Griggs A."/>
            <person name="Gujja S."/>
            <person name="Hansen M."/>
            <person name="Howarth C."/>
            <person name="Imamovic A."/>
            <person name="Ireland A."/>
            <person name="Larimer J."/>
            <person name="McCowan C."/>
            <person name="Murphy C."/>
            <person name="Pearson M."/>
            <person name="Poon T.W."/>
            <person name="Priest M."/>
            <person name="Roberts A."/>
            <person name="Saif S."/>
            <person name="Shea T."/>
            <person name="Sykes S."/>
            <person name="Wortman J."/>
            <person name="Nusbaum C."/>
            <person name="Birren B."/>
        </authorList>
    </citation>
    <scope>NUCLEOTIDE SEQUENCE [LARGE SCALE GENOMIC DNA]</scope>
    <source>
        <strain evidence="2">NJM9701</strain>
    </source>
</reference>
<proteinExistence type="predicted"/>
<sequence>MYRRGVVNAFSSAPLPHGYSIFHKARPDYPVHAFATVDKVLHVTEQHPSAMFDVVEIGAGQGKLTKALKRVLPTGTRFAAVEDDDGLRVEMQHFVPNVPVFIGTATNTTLPVESVGNIVIGHAFHCMANANALDEFHRILVPNGRLGIMLNTGDFNSSPFMEEVERVVRSFNAAYVPTQPNQLQLQEIFHDRPNLFTPLESEHIDTVFSASVDGIVNYLMSTCVLVNLSHRRQTDVRLSIARLIEMNPDVTEDEHGQKKLDLPCKVEFHWVEKVQSHQYDSTEASLSKVLHSC</sequence>
<accession>A0A024TUU3</accession>